<reference evidence="2 3" key="1">
    <citation type="submission" date="2021-03" db="EMBL/GenBank/DDBJ databases">
        <title>Genomic Encyclopedia of Type Strains, Phase III (KMG-III): the genomes of soil and plant-associated and newly described type strains.</title>
        <authorList>
            <person name="Whitman W."/>
        </authorList>
    </citation>
    <scope>NUCLEOTIDE SEQUENCE [LARGE SCALE GENOMIC DNA]</scope>
    <source>
        <strain evidence="2 3">IMMIB AFH-6</strain>
    </source>
</reference>
<gene>
    <name evidence="2" type="ORF">J2851_004235</name>
</gene>
<feature type="transmembrane region" description="Helical" evidence="1">
    <location>
        <begin position="123"/>
        <end position="144"/>
    </location>
</feature>
<evidence type="ECO:0000313" key="3">
    <source>
        <dbReference type="Proteomes" id="UP000781958"/>
    </source>
</evidence>
<comment type="caution">
    <text evidence="2">The sequence shown here is derived from an EMBL/GenBank/DDBJ whole genome shotgun (WGS) entry which is preliminary data.</text>
</comment>
<keyword evidence="1" id="KW-0472">Membrane</keyword>
<dbReference type="RefSeq" id="WP_209768641.1">
    <property type="nucleotide sequence ID" value="NZ_JAGINP010000016.1"/>
</dbReference>
<evidence type="ECO:0000313" key="2">
    <source>
        <dbReference type="EMBL" id="MBP2294445.1"/>
    </source>
</evidence>
<proteinExistence type="predicted"/>
<accession>A0ABS4SSV4</accession>
<dbReference type="Proteomes" id="UP000781958">
    <property type="component" value="Unassembled WGS sequence"/>
</dbReference>
<feature type="transmembrane region" description="Helical" evidence="1">
    <location>
        <begin position="47"/>
        <end position="67"/>
    </location>
</feature>
<evidence type="ECO:0000256" key="1">
    <source>
        <dbReference type="SAM" id="Phobius"/>
    </source>
</evidence>
<protein>
    <submittedName>
        <fullName evidence="2">Nitrate/nitrite transporter NarK</fullName>
    </submittedName>
</protein>
<feature type="transmembrane region" description="Helical" evidence="1">
    <location>
        <begin position="79"/>
        <end position="98"/>
    </location>
</feature>
<sequence length="146" mass="16354">MTMLRLFTIAVMAIILVPSGAHLFELPAKIGMEREPYFVVQGVYAGWALFGVPIIVAVFANGALAVLERRRDRAAARWAGVAALLVLLSLVVFFAWIFPANQETANWTRQPENWEALRRRWEWAHAANALIVFGAFLATCMAVVRR</sequence>
<name>A0ABS4SSV4_9PROT</name>
<dbReference type="EMBL" id="JAGINP010000016">
    <property type="protein sequence ID" value="MBP2294445.1"/>
    <property type="molecule type" value="Genomic_DNA"/>
</dbReference>
<keyword evidence="1" id="KW-0812">Transmembrane</keyword>
<organism evidence="2 3">
    <name type="scientific">Azospirillum rugosum</name>
    <dbReference type="NCBI Taxonomy" id="416170"/>
    <lineage>
        <taxon>Bacteria</taxon>
        <taxon>Pseudomonadati</taxon>
        <taxon>Pseudomonadota</taxon>
        <taxon>Alphaproteobacteria</taxon>
        <taxon>Rhodospirillales</taxon>
        <taxon>Azospirillaceae</taxon>
        <taxon>Azospirillum</taxon>
    </lineage>
</organism>
<keyword evidence="1" id="KW-1133">Transmembrane helix</keyword>
<keyword evidence="3" id="KW-1185">Reference proteome</keyword>